<protein>
    <submittedName>
        <fullName evidence="6">Glutamate/aspartate transport system substrate-binding protein</fullName>
    </submittedName>
</protein>
<evidence type="ECO:0000256" key="1">
    <source>
        <dbReference type="ARBA" id="ARBA00010333"/>
    </source>
</evidence>
<gene>
    <name evidence="6" type="ORF">HNP48_000422</name>
</gene>
<dbReference type="InterPro" id="IPR051455">
    <property type="entry name" value="Bact_solute-bind_prot3"/>
</dbReference>
<dbReference type="SMART" id="SM00062">
    <property type="entry name" value="PBPb"/>
    <property type="match status" value="1"/>
</dbReference>
<dbReference type="GO" id="GO:0005576">
    <property type="term" value="C:extracellular region"/>
    <property type="evidence" value="ECO:0007669"/>
    <property type="project" value="TreeGrafter"/>
</dbReference>
<dbReference type="PANTHER" id="PTHR30085:SF2">
    <property type="entry name" value="GLUTAMATE_ASPARTATE IMPORT SOLUTE-BINDING PROTEIN"/>
    <property type="match status" value="1"/>
</dbReference>
<reference evidence="6 7" key="1">
    <citation type="submission" date="2020-08" db="EMBL/GenBank/DDBJ databases">
        <title>Functional genomics of gut bacteria from endangered species of beetles.</title>
        <authorList>
            <person name="Carlos-Shanley C."/>
        </authorList>
    </citation>
    <scope>NUCLEOTIDE SEQUENCE [LARGE SCALE GENOMIC DNA]</scope>
    <source>
        <strain evidence="6 7">S00198</strain>
    </source>
</reference>
<evidence type="ECO:0000313" key="6">
    <source>
        <dbReference type="EMBL" id="MBB6557758.1"/>
    </source>
</evidence>
<evidence type="ECO:0000256" key="2">
    <source>
        <dbReference type="ARBA" id="ARBA00022448"/>
    </source>
</evidence>
<organism evidence="6 7">
    <name type="scientific">Acidovorax soli</name>
    <dbReference type="NCBI Taxonomy" id="592050"/>
    <lineage>
        <taxon>Bacteria</taxon>
        <taxon>Pseudomonadati</taxon>
        <taxon>Pseudomonadota</taxon>
        <taxon>Betaproteobacteria</taxon>
        <taxon>Burkholderiales</taxon>
        <taxon>Comamonadaceae</taxon>
        <taxon>Acidovorax</taxon>
    </lineage>
</organism>
<dbReference type="Proteomes" id="UP000575083">
    <property type="component" value="Unassembled WGS sequence"/>
</dbReference>
<feature type="chain" id="PRO_5031087875" evidence="4">
    <location>
        <begin position="26"/>
        <end position="293"/>
    </location>
</feature>
<dbReference type="Gene3D" id="3.40.190.10">
    <property type="entry name" value="Periplasmic binding protein-like II"/>
    <property type="match status" value="2"/>
</dbReference>
<dbReference type="SUPFAM" id="SSF53850">
    <property type="entry name" value="Periplasmic binding protein-like II"/>
    <property type="match status" value="1"/>
</dbReference>
<dbReference type="Pfam" id="PF00497">
    <property type="entry name" value="SBP_bac_3"/>
    <property type="match status" value="1"/>
</dbReference>
<dbReference type="GO" id="GO:0030288">
    <property type="term" value="C:outer membrane-bounded periplasmic space"/>
    <property type="evidence" value="ECO:0007669"/>
    <property type="project" value="TreeGrafter"/>
</dbReference>
<dbReference type="InterPro" id="IPR001638">
    <property type="entry name" value="Solute-binding_3/MltF_N"/>
</dbReference>
<keyword evidence="3 4" id="KW-0732">Signal</keyword>
<feature type="signal peptide" evidence="4">
    <location>
        <begin position="1"/>
        <end position="25"/>
    </location>
</feature>
<comment type="caution">
    <text evidence="6">The sequence shown here is derived from an EMBL/GenBank/DDBJ whole genome shotgun (WGS) entry which is preliminary data.</text>
</comment>
<accession>A0A7X0U7A4</accession>
<evidence type="ECO:0000313" key="7">
    <source>
        <dbReference type="Proteomes" id="UP000575083"/>
    </source>
</evidence>
<dbReference type="AlphaFoldDB" id="A0A7X0U7A4"/>
<keyword evidence="2" id="KW-0813">Transport</keyword>
<name>A0A7X0U7A4_9BURK</name>
<comment type="similarity">
    <text evidence="1">Belongs to the bacterial solute-binding protein 3 family.</text>
</comment>
<feature type="domain" description="Solute-binding protein family 3/N-terminal" evidence="5">
    <location>
        <begin position="40"/>
        <end position="270"/>
    </location>
</feature>
<proteinExistence type="inferred from homology"/>
<sequence length="293" mass="31848">MHARVLAKSLPVLVALALLGPLCQAQGTGGALARIARSGTVQVGYIPTPGTFAFRDAAGNTVGYSIAVCMKVVEALRKQLGRPDLRVAFRPLEAAQRIPLLQAGSIDIECGGNTNTVGRQKAVDFSHTLFTTGVRFLARQSVQLDGVPSLWRRRIAVSKGTTAQETVQRAQREQEIAVTVVATDAEGVRLVELGKVDAFAQDDVLLYGLIASSPLRGALHVTGRHLTVEPYAFMLPKDDLPLREVVDRTVLGLMHSGELAALYRQWFDTATLRIPMSAHMRENIRYPNKYGIP</sequence>
<evidence type="ECO:0000256" key="3">
    <source>
        <dbReference type="ARBA" id="ARBA00022729"/>
    </source>
</evidence>
<keyword evidence="7" id="KW-1185">Reference proteome</keyword>
<dbReference type="GO" id="GO:0006865">
    <property type="term" value="P:amino acid transport"/>
    <property type="evidence" value="ECO:0007669"/>
    <property type="project" value="TreeGrafter"/>
</dbReference>
<dbReference type="EMBL" id="JACHLK010000001">
    <property type="protein sequence ID" value="MBB6557758.1"/>
    <property type="molecule type" value="Genomic_DNA"/>
</dbReference>
<dbReference type="PANTHER" id="PTHR30085">
    <property type="entry name" value="AMINO ACID ABC TRANSPORTER PERMEASE"/>
    <property type="match status" value="1"/>
</dbReference>
<evidence type="ECO:0000256" key="4">
    <source>
        <dbReference type="SAM" id="SignalP"/>
    </source>
</evidence>
<dbReference type="CDD" id="cd13688">
    <property type="entry name" value="PBP2_GltI_DEBP"/>
    <property type="match status" value="1"/>
</dbReference>
<evidence type="ECO:0000259" key="5">
    <source>
        <dbReference type="SMART" id="SM00062"/>
    </source>
</evidence>
<dbReference type="RefSeq" id="WP_184855190.1">
    <property type="nucleotide sequence ID" value="NZ_JACHLK010000001.1"/>
</dbReference>